<dbReference type="Proteomes" id="UP000738325">
    <property type="component" value="Unassembled WGS sequence"/>
</dbReference>
<keyword evidence="1" id="KW-0719">Serine esterase</keyword>
<protein>
    <submittedName>
        <fullName evidence="3">Protein with carboxyl methyl esterase activity</fullName>
    </submittedName>
</protein>
<dbReference type="Gene3D" id="3.40.50.1820">
    <property type="entry name" value="alpha/beta hydrolase"/>
    <property type="match status" value="1"/>
</dbReference>
<gene>
    <name evidence="3" type="primary">PPE1_3</name>
    <name evidence="3" type="ORF">BGZ99_008093</name>
</gene>
<dbReference type="EMBL" id="JAAAIP010000061">
    <property type="protein sequence ID" value="KAG0327222.1"/>
    <property type="molecule type" value="Genomic_DNA"/>
</dbReference>
<keyword evidence="2" id="KW-0378">Hydrolase</keyword>
<dbReference type="AlphaFoldDB" id="A0A9P6UZ36"/>
<dbReference type="PANTHER" id="PTHR14189">
    <property type="entry name" value="PROTEIN PHOSPHATASE METHYLESTERASE-1 RELATED"/>
    <property type="match status" value="1"/>
</dbReference>
<evidence type="ECO:0000256" key="2">
    <source>
        <dbReference type="ARBA" id="ARBA00022801"/>
    </source>
</evidence>
<accession>A0A9P6UZ36</accession>
<keyword evidence="4" id="KW-1185">Reference proteome</keyword>
<feature type="non-terminal residue" evidence="3">
    <location>
        <position position="108"/>
    </location>
</feature>
<dbReference type="InterPro" id="IPR016812">
    <property type="entry name" value="PPase_methylesterase_euk"/>
</dbReference>
<evidence type="ECO:0000313" key="4">
    <source>
        <dbReference type="Proteomes" id="UP000738325"/>
    </source>
</evidence>
<sequence length="108" mass="11734">MTTATSAPDSAVPTAQVPELAHLSPLPWTDFFETKRQVSIPYELDASEITHTLYEIGSDRKDLSKVIVLHHGAAHCALSFAATARELKKLVGSHARIMSLDARGHGED</sequence>
<dbReference type="InterPro" id="IPR029058">
    <property type="entry name" value="AB_hydrolase_fold"/>
</dbReference>
<evidence type="ECO:0000313" key="3">
    <source>
        <dbReference type="EMBL" id="KAG0327222.1"/>
    </source>
</evidence>
<dbReference type="SUPFAM" id="SSF53474">
    <property type="entry name" value="alpha/beta-Hydrolases"/>
    <property type="match status" value="1"/>
</dbReference>
<proteinExistence type="predicted"/>
<organism evidence="3 4">
    <name type="scientific">Dissophora globulifera</name>
    <dbReference type="NCBI Taxonomy" id="979702"/>
    <lineage>
        <taxon>Eukaryota</taxon>
        <taxon>Fungi</taxon>
        <taxon>Fungi incertae sedis</taxon>
        <taxon>Mucoromycota</taxon>
        <taxon>Mortierellomycotina</taxon>
        <taxon>Mortierellomycetes</taxon>
        <taxon>Mortierellales</taxon>
        <taxon>Mortierellaceae</taxon>
        <taxon>Dissophora</taxon>
    </lineage>
</organism>
<dbReference type="OrthoDB" id="194865at2759"/>
<evidence type="ECO:0000256" key="1">
    <source>
        <dbReference type="ARBA" id="ARBA00022487"/>
    </source>
</evidence>
<comment type="caution">
    <text evidence="3">The sequence shown here is derived from an EMBL/GenBank/DDBJ whole genome shotgun (WGS) entry which is preliminary data.</text>
</comment>
<dbReference type="GO" id="GO:0051723">
    <property type="term" value="F:protein methylesterase activity"/>
    <property type="evidence" value="ECO:0007669"/>
    <property type="project" value="InterPro"/>
</dbReference>
<dbReference type="PANTHER" id="PTHR14189:SF0">
    <property type="entry name" value="PROTEIN PHOSPHATASE METHYLESTERASE 1"/>
    <property type="match status" value="1"/>
</dbReference>
<reference evidence="3" key="1">
    <citation type="journal article" date="2020" name="Fungal Divers.">
        <title>Resolving the Mortierellaceae phylogeny through synthesis of multi-gene phylogenetics and phylogenomics.</title>
        <authorList>
            <person name="Vandepol N."/>
            <person name="Liber J."/>
            <person name="Desiro A."/>
            <person name="Na H."/>
            <person name="Kennedy M."/>
            <person name="Barry K."/>
            <person name="Grigoriev I.V."/>
            <person name="Miller A.N."/>
            <person name="O'Donnell K."/>
            <person name="Stajich J.E."/>
            <person name="Bonito G."/>
        </authorList>
    </citation>
    <scope>NUCLEOTIDE SEQUENCE</scope>
    <source>
        <strain evidence="3">REB-010B</strain>
    </source>
</reference>
<name>A0A9P6UZ36_9FUNG</name>